<evidence type="ECO:0000313" key="1">
    <source>
        <dbReference type="EMBL" id="RCV86816.1"/>
    </source>
</evidence>
<dbReference type="Proteomes" id="UP000252405">
    <property type="component" value="Unassembled WGS sequence"/>
</dbReference>
<dbReference type="AlphaFoldDB" id="A0A368TR60"/>
<dbReference type="EMBL" id="QPII01000020">
    <property type="protein sequence ID" value="RCV86816.1"/>
    <property type="molecule type" value="Genomic_DNA"/>
</dbReference>
<proteinExistence type="predicted"/>
<comment type="caution">
    <text evidence="1">The sequence shown here is derived from an EMBL/GenBank/DDBJ whole genome shotgun (WGS) entry which is preliminary data.</text>
</comment>
<organism evidence="1 2">
    <name type="scientific">Billgrantia montanilacus</name>
    <dbReference type="NCBI Taxonomy" id="2282305"/>
    <lineage>
        <taxon>Bacteria</taxon>
        <taxon>Pseudomonadati</taxon>
        <taxon>Pseudomonadota</taxon>
        <taxon>Gammaproteobacteria</taxon>
        <taxon>Oceanospirillales</taxon>
        <taxon>Halomonadaceae</taxon>
        <taxon>Billgrantia</taxon>
    </lineage>
</organism>
<keyword evidence="2" id="KW-1185">Reference proteome</keyword>
<gene>
    <name evidence="1" type="ORF">DU505_19325</name>
</gene>
<sequence>MNQNLSGMHGQHDYYYVKRGNCKANASIKQPWLTWGWRSLKVTKDVRRPAGSSSASFLSIDRGKDGSWKISTEGLKKRAVHYA</sequence>
<reference evidence="1 2" key="1">
    <citation type="submission" date="2018-07" db="EMBL/GenBank/DDBJ databases">
        <title>Halomonas montanilacus sp. nov., isolated from Lake Pengyan on Tibetan Plateau.</title>
        <authorList>
            <person name="Lu H."/>
            <person name="Xing P."/>
            <person name="Wu Q."/>
        </authorList>
    </citation>
    <scope>NUCLEOTIDE SEQUENCE [LARGE SCALE GENOMIC DNA]</scope>
    <source>
        <strain evidence="1 2">PYC7W</strain>
    </source>
</reference>
<name>A0A368TR60_9GAMM</name>
<evidence type="ECO:0000313" key="2">
    <source>
        <dbReference type="Proteomes" id="UP000252405"/>
    </source>
</evidence>
<accession>A0A368TR60</accession>
<protein>
    <submittedName>
        <fullName evidence="1">Uncharacterized protein</fullName>
    </submittedName>
</protein>